<protein>
    <submittedName>
        <fullName evidence="1">Uncharacterized protein</fullName>
    </submittedName>
</protein>
<accession>A0A949PKW8</accession>
<comment type="caution">
    <text evidence="1">The sequence shown here is derived from an EMBL/GenBank/DDBJ whole genome shotgun (WGS) entry which is preliminary data.</text>
</comment>
<evidence type="ECO:0000313" key="2">
    <source>
        <dbReference type="Proteomes" id="UP000752297"/>
    </source>
</evidence>
<proteinExistence type="predicted"/>
<gene>
    <name evidence="1" type="ORF">KUG47_02665</name>
</gene>
<organism evidence="1 2">
    <name type="scientific">Falsochrobactrum tianjinense</name>
    <dbReference type="NCBI Taxonomy" id="2706015"/>
    <lineage>
        <taxon>Bacteria</taxon>
        <taxon>Pseudomonadati</taxon>
        <taxon>Pseudomonadota</taxon>
        <taxon>Alphaproteobacteria</taxon>
        <taxon>Hyphomicrobiales</taxon>
        <taxon>Brucellaceae</taxon>
        <taxon>Falsochrobactrum</taxon>
    </lineage>
</organism>
<reference evidence="1 2" key="1">
    <citation type="submission" date="2021-06" db="EMBL/GenBank/DDBJ databases">
        <title>Falsochrobactrum tianjin sp.nov., a new petroleum-degrading bacteria isolated from oily soils.</title>
        <authorList>
            <person name="Chen G."/>
            <person name="Chen H."/>
            <person name="Tian J."/>
            <person name="Qing J."/>
            <person name="Zhong L."/>
            <person name="Ma W."/>
            <person name="Song Y."/>
            <person name="Cui X."/>
            <person name="Yan B."/>
        </authorList>
    </citation>
    <scope>NUCLEOTIDE SEQUENCE [LARGE SCALE GENOMIC DNA]</scope>
    <source>
        <strain evidence="1 2">TDYN1</strain>
    </source>
</reference>
<keyword evidence="2" id="KW-1185">Reference proteome</keyword>
<dbReference type="AlphaFoldDB" id="A0A949PKW8"/>
<dbReference type="EMBL" id="JAHRVA010000001">
    <property type="protein sequence ID" value="MBV2142398.1"/>
    <property type="molecule type" value="Genomic_DNA"/>
</dbReference>
<dbReference type="Proteomes" id="UP000752297">
    <property type="component" value="Unassembled WGS sequence"/>
</dbReference>
<dbReference type="RefSeq" id="WP_217676395.1">
    <property type="nucleotide sequence ID" value="NZ_JAHRVA010000001.1"/>
</dbReference>
<name>A0A949PKW8_9HYPH</name>
<evidence type="ECO:0000313" key="1">
    <source>
        <dbReference type="EMBL" id="MBV2142398.1"/>
    </source>
</evidence>
<sequence>MTDLGSNYTLKILSVTVDQPSNLAQLSVNYQGMRAPGTVVQPLESVDLAGLMKGCEAIAQRIFHDEWRLNNAVELTFTLADENGLALWHTHPTLYLKCPLTMSMKWSCLHLSDIFKTMTTLGIIELPDRSPLDGTSIDADKTAKVIMDAMANGVEFMGNIMLMRGDIDHDSAKRGVAPVNLHQ</sequence>